<name>A0A0V0GP75_SOLCH</name>
<sequence length="74" mass="8209">MRRCPGEDVVHLFLHCQIANAVVLGDPKFVWNIMVNAGYSKGGTAELGRLKEGMDVDPLAIVWVFLEGEEHESL</sequence>
<protein>
    <submittedName>
        <fullName evidence="1">Putative ovule protein</fullName>
    </submittedName>
</protein>
<dbReference type="EMBL" id="GEDG01034109">
    <property type="protein sequence ID" value="JAP09900.1"/>
    <property type="molecule type" value="Transcribed_RNA"/>
</dbReference>
<organism evidence="1">
    <name type="scientific">Solanum chacoense</name>
    <name type="common">Chaco potato</name>
    <dbReference type="NCBI Taxonomy" id="4108"/>
    <lineage>
        <taxon>Eukaryota</taxon>
        <taxon>Viridiplantae</taxon>
        <taxon>Streptophyta</taxon>
        <taxon>Embryophyta</taxon>
        <taxon>Tracheophyta</taxon>
        <taxon>Spermatophyta</taxon>
        <taxon>Magnoliopsida</taxon>
        <taxon>eudicotyledons</taxon>
        <taxon>Gunneridae</taxon>
        <taxon>Pentapetalae</taxon>
        <taxon>asterids</taxon>
        <taxon>lamiids</taxon>
        <taxon>Solanales</taxon>
        <taxon>Solanaceae</taxon>
        <taxon>Solanoideae</taxon>
        <taxon>Solaneae</taxon>
        <taxon>Solanum</taxon>
    </lineage>
</organism>
<evidence type="ECO:0000313" key="1">
    <source>
        <dbReference type="EMBL" id="JAP09900.1"/>
    </source>
</evidence>
<reference evidence="1" key="1">
    <citation type="submission" date="2015-12" db="EMBL/GenBank/DDBJ databases">
        <title>Gene expression during late stages of embryo sac development: a critical building block for successful pollen-pistil interactions.</title>
        <authorList>
            <person name="Liu Y."/>
            <person name="Joly V."/>
            <person name="Sabar M."/>
            <person name="Matton D.P."/>
        </authorList>
    </citation>
    <scope>NUCLEOTIDE SEQUENCE</scope>
</reference>
<proteinExistence type="predicted"/>
<accession>A0A0V0GP75</accession>
<dbReference type="AlphaFoldDB" id="A0A0V0GP75"/>